<dbReference type="KEGG" id="sapo:SAPIO_CDS4734"/>
<dbReference type="PANTHER" id="PTHR24089">
    <property type="entry name" value="SOLUTE CARRIER FAMILY 25"/>
    <property type="match status" value="1"/>
</dbReference>
<dbReference type="PROSITE" id="PS50920">
    <property type="entry name" value="SOLCAR"/>
    <property type="match status" value="2"/>
</dbReference>
<dbReference type="GO" id="GO:0055085">
    <property type="term" value="P:transmembrane transport"/>
    <property type="evidence" value="ECO:0007669"/>
    <property type="project" value="InterPro"/>
</dbReference>
<dbReference type="InterPro" id="IPR011992">
    <property type="entry name" value="EF-hand-dom_pair"/>
</dbReference>
<evidence type="ECO:0000256" key="1">
    <source>
        <dbReference type="ARBA" id="ARBA00002238"/>
    </source>
</evidence>
<keyword evidence="7" id="KW-0999">Mitochondrion inner membrane</keyword>
<keyword evidence="8" id="KW-0106">Calcium</keyword>
<name>A0A084G7H8_PSEDA</name>
<dbReference type="GO" id="GO:0005743">
    <property type="term" value="C:mitochondrial inner membrane"/>
    <property type="evidence" value="ECO:0007669"/>
    <property type="project" value="UniProtKB-SubCell"/>
</dbReference>
<dbReference type="Proteomes" id="UP000028545">
    <property type="component" value="Unassembled WGS sequence"/>
</dbReference>
<keyword evidence="4 13" id="KW-0813">Transport</keyword>
<keyword evidence="10" id="KW-0496">Mitochondrion</keyword>
<evidence type="ECO:0000256" key="4">
    <source>
        <dbReference type="ARBA" id="ARBA00022448"/>
    </source>
</evidence>
<evidence type="ECO:0000256" key="3">
    <source>
        <dbReference type="ARBA" id="ARBA00021935"/>
    </source>
</evidence>
<dbReference type="EMBL" id="JOWA01000094">
    <property type="protein sequence ID" value="KEZ43290.1"/>
    <property type="molecule type" value="Genomic_DNA"/>
</dbReference>
<reference evidence="15 16" key="1">
    <citation type="journal article" date="2014" name="Genome Announc.">
        <title>Draft genome sequence of the pathogenic fungus Scedosporium apiospermum.</title>
        <authorList>
            <person name="Vandeputte P."/>
            <person name="Ghamrawi S."/>
            <person name="Rechenmann M."/>
            <person name="Iltis A."/>
            <person name="Giraud S."/>
            <person name="Fleury M."/>
            <person name="Thornton C."/>
            <person name="Delhaes L."/>
            <person name="Meyer W."/>
            <person name="Papon N."/>
            <person name="Bouchara J.P."/>
        </authorList>
    </citation>
    <scope>NUCLEOTIDE SEQUENCE [LARGE SCALE GENOMIC DNA]</scope>
    <source>
        <strain evidence="15 16">IHEM 14462</strain>
    </source>
</reference>
<dbReference type="SUPFAM" id="SSF103506">
    <property type="entry name" value="Mitochondrial carrier"/>
    <property type="match status" value="1"/>
</dbReference>
<keyword evidence="5 12" id="KW-0812">Transmembrane</keyword>
<sequence>MSPNNQLSAPRETENNCDSYLEGIWRLLDPEAGGMLDFQSLQNGLREIDHPMANADQQLQDLIRRIDTNGDGKIQYQEFEMVMQKARSELIALFHAIDLEHSGRLTRACLEAALRNESLEVPTHWLNGFFSDVDFNDYLLFFPTHGHSSPLHAIFHSYSAVVASQPSHNLHKTTAELQEALSPSKPQPVGPNAFNMTDFVPSPGYFTAGVIAGAMSRTALAPLDRLKVYLIADTKAYRNGIVQVSKTAKTNPNIPIVNAVNNLWRLGGLRSFFLGNGLNIAKIAPESAIKASHGDVNKLTASSNFIVGGISGMVSYSFVYPIDTLKLCAIDMGTFELSKRAYRVYRAETIGANEEDVELGSGATGVIGAVSGSLGATIVYPLSLIRTRLQVQGTLMHRPVYAGIWDVVNKTVRNEGVRGMYKGLLPNLAKVGPALSITRLAYEDGKQLFKLS</sequence>
<comment type="caution">
    <text evidence="15">The sequence shown here is derived from an EMBL/GenBank/DDBJ whole genome shotgun (WGS) entry which is preliminary data.</text>
</comment>
<dbReference type="OMA" id="SGQWWKQ"/>
<dbReference type="RefSeq" id="XP_016643089.1">
    <property type="nucleotide sequence ID" value="XM_016787210.1"/>
</dbReference>
<dbReference type="SUPFAM" id="SSF47473">
    <property type="entry name" value="EF-hand"/>
    <property type="match status" value="1"/>
</dbReference>
<keyword evidence="9" id="KW-1133">Transmembrane helix</keyword>
<dbReference type="OrthoDB" id="270584at2759"/>
<dbReference type="PROSITE" id="PS00018">
    <property type="entry name" value="EF_HAND_1"/>
    <property type="match status" value="1"/>
</dbReference>
<proteinExistence type="inferred from homology"/>
<comment type="subcellular location">
    <subcellularLocation>
        <location evidence="2">Mitochondrion inner membrane</location>
        <topology evidence="2">Multi-pass membrane protein</topology>
    </subcellularLocation>
</comment>
<dbReference type="PROSITE" id="PS50222">
    <property type="entry name" value="EF_HAND_2"/>
    <property type="match status" value="1"/>
</dbReference>
<dbReference type="InterPro" id="IPR002067">
    <property type="entry name" value="MCP"/>
</dbReference>
<evidence type="ECO:0000256" key="6">
    <source>
        <dbReference type="ARBA" id="ARBA00022737"/>
    </source>
</evidence>
<evidence type="ECO:0000256" key="7">
    <source>
        <dbReference type="ARBA" id="ARBA00022792"/>
    </source>
</evidence>
<dbReference type="GO" id="GO:0005509">
    <property type="term" value="F:calcium ion binding"/>
    <property type="evidence" value="ECO:0007669"/>
    <property type="project" value="InterPro"/>
</dbReference>
<keyword evidence="11 12" id="KW-0472">Membrane</keyword>
<feature type="repeat" description="Solcar" evidence="12">
    <location>
        <begin position="359"/>
        <end position="448"/>
    </location>
</feature>
<dbReference type="Gene3D" id="1.50.40.10">
    <property type="entry name" value="Mitochondrial carrier domain"/>
    <property type="match status" value="2"/>
</dbReference>
<evidence type="ECO:0000313" key="15">
    <source>
        <dbReference type="EMBL" id="KEZ43290.1"/>
    </source>
</evidence>
<evidence type="ECO:0000313" key="16">
    <source>
        <dbReference type="Proteomes" id="UP000028545"/>
    </source>
</evidence>
<dbReference type="Pfam" id="PF00153">
    <property type="entry name" value="Mito_carr"/>
    <property type="match status" value="2"/>
</dbReference>
<dbReference type="Pfam" id="PF13499">
    <property type="entry name" value="EF-hand_7"/>
    <property type="match status" value="1"/>
</dbReference>
<protein>
    <recommendedName>
        <fullName evidence="3">Mitochondrial thiamine pyrophosphate carrier 1</fullName>
    </recommendedName>
</protein>
<dbReference type="InterPro" id="IPR002048">
    <property type="entry name" value="EF_hand_dom"/>
</dbReference>
<dbReference type="PRINTS" id="PR00926">
    <property type="entry name" value="MITOCARRIER"/>
</dbReference>
<dbReference type="VEuPathDB" id="FungiDB:SAPIO_CDS4734"/>
<feature type="domain" description="EF-hand" evidence="14">
    <location>
        <begin position="54"/>
        <end position="89"/>
    </location>
</feature>
<dbReference type="HOGENOM" id="CLU_015166_2_2_1"/>
<evidence type="ECO:0000256" key="2">
    <source>
        <dbReference type="ARBA" id="ARBA00004448"/>
    </source>
</evidence>
<keyword evidence="6" id="KW-0677">Repeat</keyword>
<dbReference type="AlphaFoldDB" id="A0A084G7H8"/>
<dbReference type="GeneID" id="27723806"/>
<evidence type="ECO:0000256" key="10">
    <source>
        <dbReference type="ARBA" id="ARBA00023128"/>
    </source>
</evidence>
<evidence type="ECO:0000256" key="8">
    <source>
        <dbReference type="ARBA" id="ARBA00022837"/>
    </source>
</evidence>
<comment type="function">
    <text evidence="1">Mitochondrial transporter that mediates uptake of thiamine pyrophosphate (ThPP) into mitochondria.</text>
</comment>
<evidence type="ECO:0000256" key="5">
    <source>
        <dbReference type="ARBA" id="ARBA00022692"/>
    </source>
</evidence>
<evidence type="ECO:0000256" key="9">
    <source>
        <dbReference type="ARBA" id="ARBA00022989"/>
    </source>
</evidence>
<keyword evidence="16" id="KW-1185">Reference proteome</keyword>
<evidence type="ECO:0000256" key="12">
    <source>
        <dbReference type="PROSITE-ProRule" id="PRU00282"/>
    </source>
</evidence>
<gene>
    <name evidence="15" type="ORF">SAPIO_CDS4734</name>
</gene>
<evidence type="ECO:0000259" key="14">
    <source>
        <dbReference type="PROSITE" id="PS50222"/>
    </source>
</evidence>
<accession>A0A084G7H8</accession>
<comment type="similarity">
    <text evidence="13">Belongs to the mitochondrial carrier (TC 2.A.29) family.</text>
</comment>
<dbReference type="InterPro" id="IPR023395">
    <property type="entry name" value="MCP_dom_sf"/>
</dbReference>
<dbReference type="InterPro" id="IPR018247">
    <property type="entry name" value="EF_Hand_1_Ca_BS"/>
</dbReference>
<dbReference type="InterPro" id="IPR018108">
    <property type="entry name" value="MCP_transmembrane"/>
</dbReference>
<feature type="repeat" description="Solcar" evidence="12">
    <location>
        <begin position="200"/>
        <end position="300"/>
    </location>
</feature>
<dbReference type="CDD" id="cd00051">
    <property type="entry name" value="EFh"/>
    <property type="match status" value="1"/>
</dbReference>
<evidence type="ECO:0000256" key="11">
    <source>
        <dbReference type="ARBA" id="ARBA00023136"/>
    </source>
</evidence>
<dbReference type="SMART" id="SM00054">
    <property type="entry name" value="EFh"/>
    <property type="match status" value="3"/>
</dbReference>
<evidence type="ECO:0000256" key="13">
    <source>
        <dbReference type="RuleBase" id="RU000488"/>
    </source>
</evidence>
<organism evidence="15 16">
    <name type="scientific">Pseudallescheria apiosperma</name>
    <name type="common">Scedosporium apiospermum</name>
    <dbReference type="NCBI Taxonomy" id="563466"/>
    <lineage>
        <taxon>Eukaryota</taxon>
        <taxon>Fungi</taxon>
        <taxon>Dikarya</taxon>
        <taxon>Ascomycota</taxon>
        <taxon>Pezizomycotina</taxon>
        <taxon>Sordariomycetes</taxon>
        <taxon>Hypocreomycetidae</taxon>
        <taxon>Microascales</taxon>
        <taxon>Microascaceae</taxon>
        <taxon>Scedosporium</taxon>
    </lineage>
</organism>
<dbReference type="Gene3D" id="1.10.238.10">
    <property type="entry name" value="EF-hand"/>
    <property type="match status" value="1"/>
</dbReference>